<dbReference type="RefSeq" id="WP_010386365.1">
    <property type="nucleotide sequence ID" value="NZ_BPKT01000005.1"/>
</dbReference>
<dbReference type="AlphaFoldDB" id="A0A9Q3XT40"/>
<dbReference type="Proteomes" id="UP000199271">
    <property type="component" value="Unassembled WGS sequence"/>
</dbReference>
<sequence length="228" mass="26813">MMTEFYNINENHPNNFNLTQVPDMDVDTIWTLQEKAQAKHKGLVAQVYDRVSLGFLEDRGFNLIYTTHFAKLNVRDYAGEPVVTVDELEPDLKQELLILLRDHYERIHRTNPASKNINYQDWLFDNHHFDLKHSIVRLSQQHIVAVILIFENENDFKLGWTFGDDMAILLDLWRDLLGILPVGKVLYAEFKSNDLFAMSVYDTFMWHDIDTVAQTLLWQDTSKNLRNV</sequence>
<dbReference type="Proteomes" id="UP000752647">
    <property type="component" value="Unassembled WGS sequence"/>
</dbReference>
<protein>
    <submittedName>
        <fullName evidence="2">Uncharacterized protein</fullName>
    </submittedName>
</protein>
<dbReference type="EMBL" id="FBSY01000005">
    <property type="protein sequence ID" value="CUW07958.1"/>
    <property type="molecule type" value="Genomic_DNA"/>
</dbReference>
<proteinExistence type="predicted"/>
<evidence type="ECO:0000313" key="4">
    <source>
        <dbReference type="Proteomes" id="UP000752647"/>
    </source>
</evidence>
<dbReference type="GeneID" id="34300911"/>
<evidence type="ECO:0000313" key="2">
    <source>
        <dbReference type="EMBL" id="MBZ5962534.1"/>
    </source>
</evidence>
<keyword evidence="3" id="KW-1185">Reference proteome</keyword>
<reference evidence="1 3" key="1">
    <citation type="submission" date="2015-12" db="EMBL/GenBank/DDBJ databases">
        <authorList>
            <person name="Andreevskaya M."/>
        </authorList>
    </citation>
    <scope>NUCLEOTIDE SEQUENCE [LARGE SCALE GENOMIC DNA]</scope>
    <source>
        <strain evidence="1 3">C122c</strain>
    </source>
</reference>
<dbReference type="EMBL" id="JAHBFI010000011">
    <property type="protein sequence ID" value="MBZ5962534.1"/>
    <property type="molecule type" value="Genomic_DNA"/>
</dbReference>
<dbReference type="OMA" id="RIHRTNP"/>
<evidence type="ECO:0000313" key="1">
    <source>
        <dbReference type="EMBL" id="CUW07958.1"/>
    </source>
</evidence>
<reference evidence="2" key="2">
    <citation type="submission" date="2021-05" db="EMBL/GenBank/DDBJ databases">
        <title>Pangenome of Leuconostoc gelidum warrants species status for Leuconostoc gelidum subsp. gasicomitatum.</title>
        <authorList>
            <person name="Johansson P."/>
            <person name="Sade E."/>
            <person name="Hultman J."/>
            <person name="Auvinen P."/>
            <person name="Bjorkroth J."/>
        </authorList>
    </citation>
    <scope>NUCLEOTIDE SEQUENCE</scope>
    <source>
        <strain evidence="2">A.21.4</strain>
    </source>
</reference>
<accession>A0A9Q3XT40</accession>
<organism evidence="2 4">
    <name type="scientific">Leuconostoc gasicomitatum</name>
    <dbReference type="NCBI Taxonomy" id="115778"/>
    <lineage>
        <taxon>Bacteria</taxon>
        <taxon>Bacillati</taxon>
        <taxon>Bacillota</taxon>
        <taxon>Bacilli</taxon>
        <taxon>Lactobacillales</taxon>
        <taxon>Lactobacillaceae</taxon>
        <taxon>Leuconostoc</taxon>
        <taxon>Leuconostoc gelidum group</taxon>
    </lineage>
</organism>
<gene>
    <name evidence="1" type="ORF">C122C_0534</name>
    <name evidence="2" type="ORF">KIJ12_05115</name>
</gene>
<comment type="caution">
    <text evidence="2">The sequence shown here is derived from an EMBL/GenBank/DDBJ whole genome shotgun (WGS) entry which is preliminary data.</text>
</comment>
<evidence type="ECO:0000313" key="3">
    <source>
        <dbReference type="Proteomes" id="UP000199271"/>
    </source>
</evidence>
<name>A0A9Q3XT40_9LACO</name>